<evidence type="ECO:0000259" key="2">
    <source>
        <dbReference type="Pfam" id="PF08327"/>
    </source>
</evidence>
<dbReference type="Gene3D" id="3.30.530.20">
    <property type="match status" value="1"/>
</dbReference>
<dbReference type="Proteomes" id="UP000665561">
    <property type="component" value="Unassembled WGS sequence"/>
</dbReference>
<proteinExistence type="inferred from homology"/>
<keyword evidence="4" id="KW-1185">Reference proteome</keyword>
<dbReference type="SUPFAM" id="SSF55961">
    <property type="entry name" value="Bet v1-like"/>
    <property type="match status" value="1"/>
</dbReference>
<evidence type="ECO:0000313" key="3">
    <source>
        <dbReference type="EMBL" id="NBD24122.1"/>
    </source>
</evidence>
<dbReference type="RefSeq" id="WP_161742922.1">
    <property type="nucleotide sequence ID" value="NZ_JAAAMV010000004.1"/>
</dbReference>
<protein>
    <recommendedName>
        <fullName evidence="2">Activator of Hsp90 ATPase homologue 1/2-like C-terminal domain-containing protein</fullName>
    </recommendedName>
</protein>
<gene>
    <name evidence="3" type="ORF">GT019_09575</name>
</gene>
<dbReference type="InterPro" id="IPR013538">
    <property type="entry name" value="ASHA1/2-like_C"/>
</dbReference>
<name>A0ABW9XNB5_9BACL</name>
<dbReference type="InterPro" id="IPR023393">
    <property type="entry name" value="START-like_dom_sf"/>
</dbReference>
<comment type="similarity">
    <text evidence="1">Belongs to the AHA1 family.</text>
</comment>
<reference evidence="3 4" key="1">
    <citation type="submission" date="2020-01" db="EMBL/GenBank/DDBJ databases">
        <title>Paenibacillus soybeanensis sp. nov. isolated from the nodules of soybean (Glycine max(L.) Merr).</title>
        <authorList>
            <person name="Wang H."/>
        </authorList>
    </citation>
    <scope>NUCLEOTIDE SEQUENCE [LARGE SCALE GENOMIC DNA]</scope>
    <source>
        <strain evidence="3 4">T1</strain>
    </source>
</reference>
<comment type="caution">
    <text evidence="3">The sequence shown here is derived from an EMBL/GenBank/DDBJ whole genome shotgun (WGS) entry which is preliminary data.</text>
</comment>
<dbReference type="CDD" id="cd08901">
    <property type="entry name" value="SRPBCC_CalC_Aha1-like_8"/>
    <property type="match status" value="1"/>
</dbReference>
<accession>A0ABW9XNB5</accession>
<feature type="domain" description="Activator of Hsp90 ATPase homologue 1/2-like C-terminal" evidence="2">
    <location>
        <begin position="12"/>
        <end position="130"/>
    </location>
</feature>
<organism evidence="3 4">
    <name type="scientific">Paenibacillus glycinis</name>
    <dbReference type="NCBI Taxonomy" id="2697035"/>
    <lineage>
        <taxon>Bacteria</taxon>
        <taxon>Bacillati</taxon>
        <taxon>Bacillota</taxon>
        <taxon>Bacilli</taxon>
        <taxon>Bacillales</taxon>
        <taxon>Paenibacillaceae</taxon>
        <taxon>Paenibacillus</taxon>
    </lineage>
</organism>
<evidence type="ECO:0000313" key="4">
    <source>
        <dbReference type="Proteomes" id="UP000665561"/>
    </source>
</evidence>
<sequence length="143" mass="16174">MNNLTKMKILKPAADVYEAFVDPAKIGGFWFTSSTGRWEAGRTIGLRYAEYNAELEIRVMEAERGRKIVFRWGGEDNVVTMTFREIEAGTTILEVNEEGFREDDPALLDKLVGNKEGWVYMMTCLKGYLESGVTQLRTGLVHG</sequence>
<dbReference type="EMBL" id="JAAAMV010000004">
    <property type="protein sequence ID" value="NBD24122.1"/>
    <property type="molecule type" value="Genomic_DNA"/>
</dbReference>
<dbReference type="Pfam" id="PF08327">
    <property type="entry name" value="AHSA1"/>
    <property type="match status" value="1"/>
</dbReference>
<evidence type="ECO:0000256" key="1">
    <source>
        <dbReference type="ARBA" id="ARBA00006817"/>
    </source>
</evidence>